<dbReference type="RefSeq" id="WP_093023430.1">
    <property type="nucleotide sequence ID" value="NZ_FPBK01000001.1"/>
</dbReference>
<evidence type="ECO:0000313" key="4">
    <source>
        <dbReference type="Proteomes" id="UP000199138"/>
    </source>
</evidence>
<gene>
    <name evidence="3" type="ORF">SAMN05216480_101567</name>
</gene>
<dbReference type="Pfam" id="PF00722">
    <property type="entry name" value="Glyco_hydro_16"/>
    <property type="match status" value="1"/>
</dbReference>
<proteinExistence type="inferred from homology"/>
<dbReference type="InterPro" id="IPR013320">
    <property type="entry name" value="ConA-like_dom_sf"/>
</dbReference>
<accession>A0A1I7F2L5</accession>
<dbReference type="Proteomes" id="UP000199138">
    <property type="component" value="Unassembled WGS sequence"/>
</dbReference>
<dbReference type="Gene3D" id="2.60.120.200">
    <property type="match status" value="1"/>
</dbReference>
<dbReference type="OrthoDB" id="9809583at2"/>
<dbReference type="PROSITE" id="PS51257">
    <property type="entry name" value="PROKAR_LIPOPROTEIN"/>
    <property type="match status" value="1"/>
</dbReference>
<dbReference type="SUPFAM" id="SSF49899">
    <property type="entry name" value="Concanavalin A-like lectins/glucanases"/>
    <property type="match status" value="1"/>
</dbReference>
<keyword evidence="3" id="KW-0378">Hydrolase</keyword>
<name>A0A1I7F2L5_9FLAO</name>
<dbReference type="GO" id="GO:0005975">
    <property type="term" value="P:carbohydrate metabolic process"/>
    <property type="evidence" value="ECO:0007669"/>
    <property type="project" value="InterPro"/>
</dbReference>
<dbReference type="STRING" id="1224947.SAMN05216480_101567"/>
<reference evidence="4" key="1">
    <citation type="submission" date="2016-10" db="EMBL/GenBank/DDBJ databases">
        <authorList>
            <person name="Varghese N."/>
            <person name="Submissions S."/>
        </authorList>
    </citation>
    <scope>NUCLEOTIDE SEQUENCE [LARGE SCALE GENOMIC DNA]</scope>
    <source>
        <strain evidence="4">CGMCC 1.12333</strain>
    </source>
</reference>
<dbReference type="AlphaFoldDB" id="A0A1I7F2L5"/>
<dbReference type="GO" id="GO:0004553">
    <property type="term" value="F:hydrolase activity, hydrolyzing O-glycosyl compounds"/>
    <property type="evidence" value="ECO:0007669"/>
    <property type="project" value="InterPro"/>
</dbReference>
<evidence type="ECO:0000259" key="2">
    <source>
        <dbReference type="PROSITE" id="PS51762"/>
    </source>
</evidence>
<dbReference type="PANTHER" id="PTHR10963:SF55">
    <property type="entry name" value="GLYCOSIDE HYDROLASE FAMILY 16 PROTEIN"/>
    <property type="match status" value="1"/>
</dbReference>
<sequence>MKKIFAGIGVVLTICLAAISCQDDDQTFGDIVAPTNIEIGYEIVGVDAENEYGDGSGTVNFTVTADNASSYKVMYSDGTSASVPSGVFTKQFTKNGVNTYTVTVIAYGTGGSASNTSTEVKVFSDFSDPEALQLLTGGSSKVWYWAAATPGHLGVGPNNDDLASNYQPTYYAATPYEKAGSADSNCLYENELTFMLDGETLTYTLDNGGRTFFNVAYEGVVGGSAGQDMCYDYDTSGERVVTLSPSNSLVAAENTRGTSMTFSDNGFMGYYIGTSTYEILSLESNKMVVRAIPGSDPSLAWYHTFTTNPPDQGEDDTDYTNLVWSDEFDVDGAPNADNWSYNLGTGDSGWGNNEQQYYTDDSDNISVADGVLKITAKAESFMGSNYTSARIVSENKFDFTYGKVEFRAKLPQGAGTWPALWMLGSDYATNTWPGCGEIDVMEHVGNDQNTIHGTLHYPGNSGGNANTGSTTVSDASEAFHVYSVIWSPDSIRFFVDDQEAFHTVANSDALPFNSDFFIIMNVAMGGNFGGDIDPAFTESSMEVDYVRVYQ</sequence>
<dbReference type="InterPro" id="IPR050546">
    <property type="entry name" value="Glycosyl_Hydrlase_16"/>
</dbReference>
<feature type="domain" description="GH16" evidence="2">
    <location>
        <begin position="303"/>
        <end position="550"/>
    </location>
</feature>
<comment type="similarity">
    <text evidence="1">Belongs to the glycosyl hydrolase 16 family.</text>
</comment>
<dbReference type="EMBL" id="FPBK01000001">
    <property type="protein sequence ID" value="SFU30412.1"/>
    <property type="molecule type" value="Genomic_DNA"/>
</dbReference>
<protein>
    <submittedName>
        <fullName evidence="3">Glycosyl hydrolases family 16</fullName>
    </submittedName>
</protein>
<organism evidence="3 4">
    <name type="scientific">Pustulibacterium marinum</name>
    <dbReference type="NCBI Taxonomy" id="1224947"/>
    <lineage>
        <taxon>Bacteria</taxon>
        <taxon>Pseudomonadati</taxon>
        <taxon>Bacteroidota</taxon>
        <taxon>Flavobacteriia</taxon>
        <taxon>Flavobacteriales</taxon>
        <taxon>Flavobacteriaceae</taxon>
        <taxon>Pustulibacterium</taxon>
    </lineage>
</organism>
<evidence type="ECO:0000313" key="3">
    <source>
        <dbReference type="EMBL" id="SFU30412.1"/>
    </source>
</evidence>
<keyword evidence="4" id="KW-1185">Reference proteome</keyword>
<evidence type="ECO:0000256" key="1">
    <source>
        <dbReference type="ARBA" id="ARBA00006865"/>
    </source>
</evidence>
<dbReference type="CDD" id="cd08023">
    <property type="entry name" value="GH16_laminarinase_like"/>
    <property type="match status" value="1"/>
</dbReference>
<dbReference type="PROSITE" id="PS51762">
    <property type="entry name" value="GH16_2"/>
    <property type="match status" value="1"/>
</dbReference>
<dbReference type="PANTHER" id="PTHR10963">
    <property type="entry name" value="GLYCOSYL HYDROLASE-RELATED"/>
    <property type="match status" value="1"/>
</dbReference>
<dbReference type="InterPro" id="IPR000757">
    <property type="entry name" value="Beta-glucanase-like"/>
</dbReference>